<dbReference type="RefSeq" id="WP_025760198.1">
    <property type="nucleotide sequence ID" value="NZ_CP027986.1"/>
</dbReference>
<dbReference type="PIRSF" id="PIRSF037799">
    <property type="entry name" value="Tautomer_YdcE_prd"/>
    <property type="match status" value="1"/>
</dbReference>
<evidence type="ECO:0000256" key="1">
    <source>
        <dbReference type="ARBA" id="ARBA00023235"/>
    </source>
</evidence>
<evidence type="ECO:0000313" key="7">
    <source>
        <dbReference type="Proteomes" id="UP000033352"/>
    </source>
</evidence>
<accession>A0A0F1B712</accession>
<dbReference type="EMBL" id="JAHLTI010000001">
    <property type="protein sequence ID" value="MBU5922942.1"/>
    <property type="molecule type" value="Genomic_DNA"/>
</dbReference>
<dbReference type="GO" id="GO:0005737">
    <property type="term" value="C:cytoplasm"/>
    <property type="evidence" value="ECO:0007669"/>
    <property type="project" value="UniProtKB-SubCell"/>
</dbReference>
<dbReference type="OrthoDB" id="3395834at2"/>
<dbReference type="Pfam" id="PF01361">
    <property type="entry name" value="Tautomerase"/>
    <property type="match status" value="1"/>
</dbReference>
<dbReference type="PATRIC" id="fig|1619248.3.peg.166"/>
<dbReference type="GO" id="GO:0016862">
    <property type="term" value="F:intramolecular oxidoreductase activity, interconverting keto- and enol-groups"/>
    <property type="evidence" value="ECO:0007669"/>
    <property type="project" value="UniProtKB-UniRule"/>
</dbReference>
<dbReference type="Proteomes" id="UP000033352">
    <property type="component" value="Unassembled WGS sequence"/>
</dbReference>
<dbReference type="NCBIfam" id="NF002324">
    <property type="entry name" value="PRK01271.1"/>
    <property type="match status" value="1"/>
</dbReference>
<proteinExistence type="inferred from homology"/>
<dbReference type="InterPro" id="IPR014347">
    <property type="entry name" value="Tautomerase/MIF_sf"/>
</dbReference>
<gene>
    <name evidence="2 6" type="primary">pptA</name>
    <name evidence="6" type="ORF">KQV47_01920</name>
    <name evidence="5" type="ORF">SS37_06295</name>
</gene>
<dbReference type="Proteomes" id="UP000787201">
    <property type="component" value="Unassembled WGS sequence"/>
</dbReference>
<evidence type="ECO:0000259" key="4">
    <source>
        <dbReference type="Pfam" id="PF01361"/>
    </source>
</evidence>
<dbReference type="EC" id="5.3.2.-" evidence="2"/>
<reference evidence="5 7" key="1">
    <citation type="submission" date="2015-03" db="EMBL/GenBank/DDBJ databases">
        <authorList>
            <person name="McCorrison J."/>
            <person name="Sanka R."/>
            <person name="Adams M."/>
            <person name="Brinkac L."/>
            <person name="Nierman W."/>
            <person name="Sutton G."/>
            <person name="Nelson K."/>
            <person name="Kiedrowski L."/>
            <person name="Guerrero D."/>
            <person name="Bonomo R."/>
        </authorList>
    </citation>
    <scope>NUCLEOTIDE SEQUENCE [LARGE SCALE GENOMIC DNA]</scope>
    <source>
        <strain evidence="5 7">35699</strain>
    </source>
</reference>
<comment type="caution">
    <text evidence="5">The sequence shown here is derived from an EMBL/GenBank/DDBJ whole genome shotgun (WGS) entry which is preliminary data.</text>
</comment>
<comment type="similarity">
    <text evidence="2">Belongs to the 4-oxalocrotonate tautomerase family. PptA subfamily.</text>
</comment>
<dbReference type="EMBL" id="JZYX01000010">
    <property type="protein sequence ID" value="KJN29773.1"/>
    <property type="molecule type" value="Genomic_DNA"/>
</dbReference>
<organism evidence="5 7">
    <name type="scientific">Enterobacter sichuanensis</name>
    <dbReference type="NCBI Taxonomy" id="2071710"/>
    <lineage>
        <taxon>Bacteria</taxon>
        <taxon>Pseudomonadati</taxon>
        <taxon>Pseudomonadota</taxon>
        <taxon>Gammaproteobacteria</taxon>
        <taxon>Enterobacterales</taxon>
        <taxon>Enterobacteriaceae</taxon>
        <taxon>Enterobacter</taxon>
        <taxon>Enterobacter cloacae complex</taxon>
    </lineage>
</organism>
<reference evidence="6 8" key="2">
    <citation type="submission" date="2021-06" db="EMBL/GenBank/DDBJ databases">
        <authorList>
            <person name="Stanton E."/>
        </authorList>
    </citation>
    <scope>NUCLEOTIDE SEQUENCE [LARGE SCALE GENOMIC DNA]</scope>
    <source>
        <strain evidence="6 8">2021EL-00146</strain>
    </source>
</reference>
<evidence type="ECO:0000256" key="2">
    <source>
        <dbReference type="HAMAP-Rule" id="MF_00718"/>
    </source>
</evidence>
<sequence length="76" mass="8621">MPHVDIKCFPRDLNDEQKNALAADIAEVIIRHFNSKDSSVSVALNQVNPEDWKAQVWDTEIGPKLDELIKKPGYSM</sequence>
<name>A0A0F1B712_9ENTR</name>
<feature type="active site" description="Proton acceptor; via imino nitrogen" evidence="2 3">
    <location>
        <position position="2"/>
    </location>
</feature>
<comment type="subunit">
    <text evidence="2">Homodimer.</text>
</comment>
<evidence type="ECO:0000256" key="3">
    <source>
        <dbReference type="PIRSR" id="PIRSR037799-1"/>
    </source>
</evidence>
<feature type="initiator methionine" description="Removed" evidence="2">
    <location>
        <position position="1"/>
    </location>
</feature>
<dbReference type="Gene3D" id="3.30.429.10">
    <property type="entry name" value="Macrophage Migration Inhibitory Factor"/>
    <property type="match status" value="1"/>
</dbReference>
<evidence type="ECO:0000313" key="5">
    <source>
        <dbReference type="EMBL" id="KJN29773.1"/>
    </source>
</evidence>
<dbReference type="InterPro" id="IPR004370">
    <property type="entry name" value="4-OT-like_dom"/>
</dbReference>
<keyword evidence="2" id="KW-0963">Cytoplasm</keyword>
<protein>
    <recommendedName>
        <fullName evidence="2">Tautomerase PptA</fullName>
        <ecNumber evidence="2">5.3.2.-</ecNumber>
    </recommendedName>
</protein>
<dbReference type="AlphaFoldDB" id="A0A0F1B712"/>
<keyword evidence="8" id="KW-1185">Reference proteome</keyword>
<evidence type="ECO:0000313" key="8">
    <source>
        <dbReference type="Proteomes" id="UP000787201"/>
    </source>
</evidence>
<comment type="subcellular location">
    <subcellularLocation>
        <location evidence="2">Cytoplasm</location>
    </subcellularLocation>
</comment>
<dbReference type="SUPFAM" id="SSF55331">
    <property type="entry name" value="Tautomerase/MIF"/>
    <property type="match status" value="1"/>
</dbReference>
<keyword evidence="1 2" id="KW-0413">Isomerase</keyword>
<dbReference type="HAMAP" id="MF_00718">
    <property type="entry name" value="Tautomerase_PptA"/>
    <property type="match status" value="1"/>
</dbReference>
<feature type="domain" description="4-oxalocrotonate tautomerase-like" evidence="4">
    <location>
        <begin position="2"/>
        <end position="54"/>
    </location>
</feature>
<evidence type="ECO:0000313" key="6">
    <source>
        <dbReference type="EMBL" id="MBU5922942.1"/>
    </source>
</evidence>
<dbReference type="GeneID" id="72832198"/>
<dbReference type="InterPro" id="IPR017284">
    <property type="entry name" value="Tautomerase_PptA"/>
</dbReference>